<dbReference type="Proteomes" id="UP001211065">
    <property type="component" value="Unassembled WGS sequence"/>
</dbReference>
<dbReference type="GO" id="GO:0006508">
    <property type="term" value="P:proteolysis"/>
    <property type="evidence" value="ECO:0007669"/>
    <property type="project" value="UniProtKB-KW"/>
</dbReference>
<evidence type="ECO:0000313" key="4">
    <source>
        <dbReference type="EMBL" id="KAJ3227005.1"/>
    </source>
</evidence>
<evidence type="ECO:0000259" key="3">
    <source>
        <dbReference type="Pfam" id="PF00656"/>
    </source>
</evidence>
<sequence length="372" mass="40466">MFNSLRSAISDKLSDELKNLKVGGSKDSSPQQSQSNLTTSSTPVVNNANHAPPPGSVAGSVHRALLIGINYTGTKAALSGCINDVKNVQNYLRKKQPHFTEFLVLTDDQSDPSKLPTKKNIIAGFAWLIAGAKRGDSFFLHFSGHGGSVPDLNGDEHDGMDETILPLDFEKNGELHDDELHRLLLTDLPEGVRFTALFDSCHSGSALDLAFTYQLNGSFSEPTIVKIDNRKEALKHAANAAKNFFSGQSKEAMGDAQNALKSYFKFEMERRKGNPTPKTEAPTKVDKKSTKATVTFFSGCADAQTSADATIGGQPSGAMSWALLECLNMHSSPVTYLQVLKETRALLHGKYEQIPQLSTGFETDMDNTYLTF</sequence>
<dbReference type="InterPro" id="IPR011600">
    <property type="entry name" value="Pept_C14_caspase"/>
</dbReference>
<dbReference type="EMBL" id="JADGJW010000024">
    <property type="protein sequence ID" value="KAJ3227005.1"/>
    <property type="molecule type" value="Genomic_DNA"/>
</dbReference>
<organism evidence="4 5">
    <name type="scientific">Clydaea vesicula</name>
    <dbReference type="NCBI Taxonomy" id="447962"/>
    <lineage>
        <taxon>Eukaryota</taxon>
        <taxon>Fungi</taxon>
        <taxon>Fungi incertae sedis</taxon>
        <taxon>Chytridiomycota</taxon>
        <taxon>Chytridiomycota incertae sedis</taxon>
        <taxon>Chytridiomycetes</taxon>
        <taxon>Lobulomycetales</taxon>
        <taxon>Lobulomycetaceae</taxon>
        <taxon>Clydaea</taxon>
    </lineage>
</organism>
<dbReference type="Pfam" id="PF00656">
    <property type="entry name" value="Peptidase_C14"/>
    <property type="match status" value="1"/>
</dbReference>
<keyword evidence="4" id="KW-0378">Hydrolase</keyword>
<gene>
    <name evidence="4" type="primary">MCA1_2</name>
    <name evidence="4" type="ORF">HK099_003628</name>
</gene>
<accession>A0AAD5UA28</accession>
<keyword evidence="4" id="KW-0645">Protease</keyword>
<comment type="caution">
    <text evidence="4">The sequence shown here is derived from an EMBL/GenBank/DDBJ whole genome shotgun (WGS) entry which is preliminary data.</text>
</comment>
<dbReference type="AlphaFoldDB" id="A0AAD5UA28"/>
<reference evidence="4" key="1">
    <citation type="submission" date="2020-05" db="EMBL/GenBank/DDBJ databases">
        <title>Phylogenomic resolution of chytrid fungi.</title>
        <authorList>
            <person name="Stajich J.E."/>
            <person name="Amses K."/>
            <person name="Simmons R."/>
            <person name="Seto K."/>
            <person name="Myers J."/>
            <person name="Bonds A."/>
            <person name="Quandt C.A."/>
            <person name="Barry K."/>
            <person name="Liu P."/>
            <person name="Grigoriev I."/>
            <person name="Longcore J.E."/>
            <person name="James T.Y."/>
        </authorList>
    </citation>
    <scope>NUCLEOTIDE SEQUENCE</scope>
    <source>
        <strain evidence="4">JEL0476</strain>
    </source>
</reference>
<feature type="compositionally biased region" description="Low complexity" evidence="2">
    <location>
        <begin position="28"/>
        <end position="50"/>
    </location>
</feature>
<dbReference type="PANTHER" id="PTHR48104:SF30">
    <property type="entry name" value="METACASPASE-1"/>
    <property type="match status" value="1"/>
</dbReference>
<dbReference type="InterPro" id="IPR050452">
    <property type="entry name" value="Metacaspase"/>
</dbReference>
<name>A0AAD5UA28_9FUNG</name>
<protein>
    <submittedName>
        <fullName evidence="4">Ca(2+)-dependent cysteine protease</fullName>
    </submittedName>
</protein>
<proteinExistence type="inferred from homology"/>
<keyword evidence="5" id="KW-1185">Reference proteome</keyword>
<dbReference type="PANTHER" id="PTHR48104">
    <property type="entry name" value="METACASPASE-4"/>
    <property type="match status" value="1"/>
</dbReference>
<evidence type="ECO:0000256" key="1">
    <source>
        <dbReference type="ARBA" id="ARBA00009005"/>
    </source>
</evidence>
<comment type="similarity">
    <text evidence="1">Belongs to the peptidase C14B family.</text>
</comment>
<feature type="region of interest" description="Disordered" evidence="2">
    <location>
        <begin position="20"/>
        <end position="56"/>
    </location>
</feature>
<evidence type="ECO:0000256" key="2">
    <source>
        <dbReference type="SAM" id="MobiDB-lite"/>
    </source>
</evidence>
<evidence type="ECO:0000313" key="5">
    <source>
        <dbReference type="Proteomes" id="UP001211065"/>
    </source>
</evidence>
<dbReference type="Gene3D" id="3.40.50.12660">
    <property type="match status" value="1"/>
</dbReference>
<dbReference type="GO" id="GO:0004197">
    <property type="term" value="F:cysteine-type endopeptidase activity"/>
    <property type="evidence" value="ECO:0007669"/>
    <property type="project" value="InterPro"/>
</dbReference>
<dbReference type="GO" id="GO:0005737">
    <property type="term" value="C:cytoplasm"/>
    <property type="evidence" value="ECO:0007669"/>
    <property type="project" value="TreeGrafter"/>
</dbReference>
<feature type="domain" description="Peptidase C14 caspase" evidence="3">
    <location>
        <begin position="63"/>
        <end position="359"/>
    </location>
</feature>